<feature type="compositionally biased region" description="Acidic residues" evidence="1">
    <location>
        <begin position="96"/>
        <end position="105"/>
    </location>
</feature>
<feature type="region of interest" description="Disordered" evidence="1">
    <location>
        <begin position="148"/>
        <end position="198"/>
    </location>
</feature>
<feature type="compositionally biased region" description="Polar residues" evidence="1">
    <location>
        <begin position="170"/>
        <end position="183"/>
    </location>
</feature>
<feature type="region of interest" description="Disordered" evidence="1">
    <location>
        <begin position="93"/>
        <end position="122"/>
    </location>
</feature>
<sequence>KYSLYVVSVHGLYDFCYQFKLNWEIFIKIIKKSGWTYFKEFGANIQPEQKSSWDAWAVKNNPKHKFRNEAIAHNTGVCWSGCAESEEWDIERMEPEGDQNGEELVDSQKRGEETPTAAAKEGNIIVGEDVGSVKDMVGVVEALGDESAGVGDENATQAASPTPLPLAQGAKQTKSLDSISSTPKPRLAHPQHVTPTQHVDPHTRVANALGEIYSEMSLFNDTIQQHPSVKDLQFNDTGCIDQGSSPPYCHRGSRTAVAICPGLTRGCNVFFI</sequence>
<dbReference type="EMBL" id="AWSO01001129">
    <property type="protein sequence ID" value="ESK85173.1"/>
    <property type="molecule type" value="Genomic_DNA"/>
</dbReference>
<gene>
    <name evidence="2" type="ORF">Moror_17174</name>
</gene>
<dbReference type="Proteomes" id="UP000017559">
    <property type="component" value="Unassembled WGS sequence"/>
</dbReference>
<feature type="non-terminal residue" evidence="2">
    <location>
        <position position="1"/>
    </location>
</feature>
<keyword evidence="3" id="KW-1185">Reference proteome</keyword>
<evidence type="ECO:0000313" key="2">
    <source>
        <dbReference type="EMBL" id="ESK85173.1"/>
    </source>
</evidence>
<evidence type="ECO:0000313" key="3">
    <source>
        <dbReference type="Proteomes" id="UP000017559"/>
    </source>
</evidence>
<dbReference type="OrthoDB" id="2930561at2759"/>
<dbReference type="HOGENOM" id="CLU_089534_0_0_1"/>
<evidence type="ECO:0000256" key="1">
    <source>
        <dbReference type="SAM" id="MobiDB-lite"/>
    </source>
</evidence>
<proteinExistence type="predicted"/>
<protein>
    <submittedName>
        <fullName evidence="2">Uncharacterized protein</fullName>
    </submittedName>
</protein>
<organism evidence="2 3">
    <name type="scientific">Moniliophthora roreri (strain MCA 2997)</name>
    <name type="common">Cocoa frosty pod rot fungus</name>
    <name type="synonym">Crinipellis roreri</name>
    <dbReference type="NCBI Taxonomy" id="1381753"/>
    <lineage>
        <taxon>Eukaryota</taxon>
        <taxon>Fungi</taxon>
        <taxon>Dikarya</taxon>
        <taxon>Basidiomycota</taxon>
        <taxon>Agaricomycotina</taxon>
        <taxon>Agaricomycetes</taxon>
        <taxon>Agaricomycetidae</taxon>
        <taxon>Agaricales</taxon>
        <taxon>Marasmiineae</taxon>
        <taxon>Marasmiaceae</taxon>
        <taxon>Moniliophthora</taxon>
    </lineage>
</organism>
<name>V2WED1_MONRO</name>
<comment type="caution">
    <text evidence="2">The sequence shown here is derived from an EMBL/GenBank/DDBJ whole genome shotgun (WGS) entry which is preliminary data.</text>
</comment>
<dbReference type="AlphaFoldDB" id="V2WED1"/>
<dbReference type="KEGG" id="mrr:Moror_17174"/>
<accession>V2WED1</accession>
<reference evidence="2 3" key="1">
    <citation type="journal article" date="2014" name="BMC Genomics">
        <title>Genome and secretome analysis of the hemibiotrophic fungal pathogen, Moniliophthora roreri, which causes frosty pod rot disease of cacao: mechanisms of the biotrophic and necrotrophic phases.</title>
        <authorList>
            <person name="Meinhardt L.W."/>
            <person name="Costa G.G.L."/>
            <person name="Thomazella D.P.T."/>
            <person name="Teixeira P.J.P.L."/>
            <person name="Carazzolle M.F."/>
            <person name="Schuster S.C."/>
            <person name="Carlson J.E."/>
            <person name="Guiltinan M.J."/>
            <person name="Mieczkowski P."/>
            <person name="Farmer A."/>
            <person name="Ramaraj T."/>
            <person name="Crozier J."/>
            <person name="Davis R.E."/>
            <person name="Shao J."/>
            <person name="Melnick R.L."/>
            <person name="Pereira G.A.G."/>
            <person name="Bailey B.A."/>
        </authorList>
    </citation>
    <scope>NUCLEOTIDE SEQUENCE [LARGE SCALE GENOMIC DNA]</scope>
    <source>
        <strain evidence="2 3">MCA 2997</strain>
    </source>
</reference>